<keyword evidence="3" id="KW-1185">Reference proteome</keyword>
<organism evidence="2 3">
    <name type="scientific">Micromonospora polyrhachis</name>
    <dbReference type="NCBI Taxonomy" id="1282883"/>
    <lineage>
        <taxon>Bacteria</taxon>
        <taxon>Bacillati</taxon>
        <taxon>Actinomycetota</taxon>
        <taxon>Actinomycetes</taxon>
        <taxon>Micromonosporales</taxon>
        <taxon>Micromonosporaceae</taxon>
        <taxon>Micromonospora</taxon>
    </lineage>
</organism>
<proteinExistence type="predicted"/>
<reference evidence="2 3" key="1">
    <citation type="submission" date="2020-08" db="EMBL/GenBank/DDBJ databases">
        <title>Sequencing the genomes of 1000 actinobacteria strains.</title>
        <authorList>
            <person name="Klenk H.-P."/>
        </authorList>
    </citation>
    <scope>NUCLEOTIDE SEQUENCE [LARGE SCALE GENOMIC DNA]</scope>
    <source>
        <strain evidence="2 3">DSM 45886</strain>
    </source>
</reference>
<evidence type="ECO:0008006" key="4">
    <source>
        <dbReference type="Google" id="ProtNLM"/>
    </source>
</evidence>
<keyword evidence="1" id="KW-0472">Membrane</keyword>
<comment type="caution">
    <text evidence="2">The sequence shown here is derived from an EMBL/GenBank/DDBJ whole genome shotgun (WGS) entry which is preliminary data.</text>
</comment>
<evidence type="ECO:0000313" key="2">
    <source>
        <dbReference type="EMBL" id="MBB4962250.1"/>
    </source>
</evidence>
<evidence type="ECO:0000313" key="3">
    <source>
        <dbReference type="Proteomes" id="UP000578819"/>
    </source>
</evidence>
<keyword evidence="1" id="KW-0812">Transmembrane</keyword>
<accession>A0A7W7SZ23</accession>
<gene>
    <name evidence="2" type="ORF">FHR38_005983</name>
</gene>
<evidence type="ECO:0000256" key="1">
    <source>
        <dbReference type="SAM" id="Phobius"/>
    </source>
</evidence>
<dbReference type="EMBL" id="JACHJW010000001">
    <property type="protein sequence ID" value="MBB4962250.1"/>
    <property type="molecule type" value="Genomic_DNA"/>
</dbReference>
<dbReference type="AlphaFoldDB" id="A0A7W7SZ23"/>
<protein>
    <recommendedName>
        <fullName evidence="4">Alkaline shock response membrane anchor protein AmaP</fullName>
    </recommendedName>
</protein>
<sequence>MRLFNRLASLLLALALLVGGLLIVAETILAGWDRAPAVIDRTGWYDGLTGTRLDDSRTQAVAIGVTALGLLILLSQLRRWTPERLSVTLGDQWHLHRRSVERRLAGVAGEVPGVTSASARIRRRGRGWQPRIRVVGDPSVRPAVEQAVRRELDRIAAPQTAAVDVDLARGGRVR</sequence>
<dbReference type="RefSeq" id="WP_184538345.1">
    <property type="nucleotide sequence ID" value="NZ_JACHJW010000001.1"/>
</dbReference>
<name>A0A7W7SZ23_9ACTN</name>
<feature type="transmembrane region" description="Helical" evidence="1">
    <location>
        <begin position="58"/>
        <end position="77"/>
    </location>
</feature>
<dbReference type="Proteomes" id="UP000578819">
    <property type="component" value="Unassembled WGS sequence"/>
</dbReference>
<keyword evidence="1" id="KW-1133">Transmembrane helix</keyword>